<dbReference type="STRING" id="1806891.Cs308_0633"/>
<dbReference type="AlphaFoldDB" id="A0A1A9HXH5"/>
<dbReference type="EMBL" id="CP014639">
    <property type="protein sequence ID" value="ANH78803.1"/>
    <property type="molecule type" value="Genomic_DNA"/>
</dbReference>
<dbReference type="RefSeq" id="WP_066482423.1">
    <property type="nucleotide sequence ID" value="NZ_CP014639.1"/>
</dbReference>
<dbReference type="OrthoDB" id="9805030at2"/>
<reference evidence="8" key="1">
    <citation type="submission" date="2016-03" db="EMBL/GenBank/DDBJ databases">
        <title>Culture-independent genomics supports pathogen discovery for uncultivable bacteria within the genus Chlamydia.</title>
        <authorList>
            <person name="Taylor-Brown A."/>
            <person name="Bachmann N.L."/>
            <person name="Borel N."/>
            <person name="Polkinghorne A."/>
        </authorList>
    </citation>
    <scope>NUCLEOTIDE SEQUENCE [LARGE SCALE GENOMIC DNA]</scope>
    <source>
        <strain evidence="8">2742-308</strain>
    </source>
</reference>
<dbReference type="GO" id="GO:0005737">
    <property type="term" value="C:cytoplasm"/>
    <property type="evidence" value="ECO:0007669"/>
    <property type="project" value="UniProtKB-SubCell"/>
</dbReference>
<comment type="subunit">
    <text evidence="6">Monomer.</text>
</comment>
<proteinExistence type="inferred from homology"/>
<dbReference type="GO" id="GO:0004017">
    <property type="term" value="F:AMP kinase activity"/>
    <property type="evidence" value="ECO:0007669"/>
    <property type="project" value="UniProtKB-EC"/>
</dbReference>
<evidence type="ECO:0000256" key="5">
    <source>
        <dbReference type="RuleBase" id="RU003330"/>
    </source>
</evidence>
<accession>A0A1A9HXH5</accession>
<keyword evidence="6" id="KW-0067">ATP-binding</keyword>
<evidence type="ECO:0000313" key="8">
    <source>
        <dbReference type="Proteomes" id="UP000078162"/>
    </source>
</evidence>
<evidence type="ECO:0000256" key="6">
    <source>
        <dbReference type="RuleBase" id="RU003331"/>
    </source>
</evidence>
<evidence type="ECO:0000256" key="4">
    <source>
        <dbReference type="ARBA" id="ARBA00022777"/>
    </source>
</evidence>
<dbReference type="PATRIC" id="fig|1806891.3.peg.622"/>
<dbReference type="Pfam" id="PF00406">
    <property type="entry name" value="ADK"/>
    <property type="match status" value="1"/>
</dbReference>
<dbReference type="PRINTS" id="PR00094">
    <property type="entry name" value="ADENYLTKNASE"/>
</dbReference>
<name>A0A1A9HXH5_9CHLA</name>
<organism evidence="7 8">
    <name type="scientific">Candidatus Chlamydia sanziniae</name>
    <dbReference type="NCBI Taxonomy" id="1806891"/>
    <lineage>
        <taxon>Bacteria</taxon>
        <taxon>Pseudomonadati</taxon>
        <taxon>Chlamydiota</taxon>
        <taxon>Chlamydiia</taxon>
        <taxon>Chlamydiales</taxon>
        <taxon>Chlamydiaceae</taxon>
        <taxon>Chlamydia/Chlamydophila group</taxon>
        <taxon>Chlamydia</taxon>
    </lineage>
</organism>
<dbReference type="SUPFAM" id="SSF52540">
    <property type="entry name" value="P-loop containing nucleoside triphosphate hydrolases"/>
    <property type="match status" value="1"/>
</dbReference>
<keyword evidence="1 5" id="KW-0808">Transferase</keyword>
<dbReference type="Gene3D" id="3.40.50.300">
    <property type="entry name" value="P-loop containing nucleotide triphosphate hydrolases"/>
    <property type="match status" value="1"/>
</dbReference>
<keyword evidence="2" id="KW-0545">Nucleotide biosynthesis</keyword>
<evidence type="ECO:0000256" key="3">
    <source>
        <dbReference type="ARBA" id="ARBA00022741"/>
    </source>
</evidence>
<gene>
    <name evidence="7" type="ORF">Cs308_0633</name>
</gene>
<evidence type="ECO:0000313" key="7">
    <source>
        <dbReference type="EMBL" id="ANH78803.1"/>
    </source>
</evidence>
<protein>
    <recommendedName>
        <fullName evidence="6">Adenylate kinase</fullName>
        <ecNumber evidence="6">2.7.4.3</ecNumber>
    </recommendedName>
</protein>
<dbReference type="EC" id="2.7.4.3" evidence="6"/>
<dbReference type="KEGG" id="csaz:Cs308_0633"/>
<dbReference type="CDD" id="cd01428">
    <property type="entry name" value="ADK"/>
    <property type="match status" value="1"/>
</dbReference>
<comment type="subcellular location">
    <subcellularLocation>
        <location evidence="6">Cytoplasm</location>
    </subcellularLocation>
</comment>
<dbReference type="GO" id="GO:0005524">
    <property type="term" value="F:ATP binding"/>
    <property type="evidence" value="ECO:0007669"/>
    <property type="project" value="UniProtKB-KW"/>
</dbReference>
<dbReference type="InterPro" id="IPR027417">
    <property type="entry name" value="P-loop_NTPase"/>
</dbReference>
<keyword evidence="8" id="KW-1185">Reference proteome</keyword>
<comment type="catalytic activity">
    <reaction evidence="6">
        <text>AMP + ATP = 2 ADP</text>
        <dbReference type="Rhea" id="RHEA:12973"/>
        <dbReference type="ChEBI" id="CHEBI:30616"/>
        <dbReference type="ChEBI" id="CHEBI:456215"/>
        <dbReference type="ChEBI" id="CHEBI:456216"/>
        <dbReference type="EC" id="2.7.4.3"/>
    </reaction>
</comment>
<keyword evidence="3 6" id="KW-0547">Nucleotide-binding</keyword>
<evidence type="ECO:0000256" key="1">
    <source>
        <dbReference type="ARBA" id="ARBA00022679"/>
    </source>
</evidence>
<comment type="similarity">
    <text evidence="5">Belongs to the adenylate kinase family.</text>
</comment>
<evidence type="ECO:0000256" key="2">
    <source>
        <dbReference type="ARBA" id="ARBA00022727"/>
    </source>
</evidence>
<dbReference type="PANTHER" id="PTHR23359">
    <property type="entry name" value="NUCLEOTIDE KINASE"/>
    <property type="match status" value="1"/>
</dbReference>
<keyword evidence="4 5" id="KW-0418">Kinase</keyword>
<dbReference type="Proteomes" id="UP000078162">
    <property type="component" value="Chromosome"/>
</dbReference>
<dbReference type="InterPro" id="IPR000850">
    <property type="entry name" value="Adenylat/UMP-CMP_kin"/>
</dbReference>
<sequence>MVSEEISKTIHLYTQPFSSILLFGPPGAGKDFLGHFIANAGHQVYVSLGDIFRRYPLESPIRKLFHKYAVLGTLIPDRDVIAIWHYYIQGMIATGQYLPNKQDLLVSGVPRTLKQARLLDAYLHVRHVILLEVADETKLLERTQRSLHKKGRLDEVSVEVLQKRLQTYKKEIKEIVQYYPRHKISRINAEQKSLEVLRDILSRLAHVLSHPCNLGD</sequence>